<organism evidence="2 3">
    <name type="scientific">Prorocentrum cordatum</name>
    <dbReference type="NCBI Taxonomy" id="2364126"/>
    <lineage>
        <taxon>Eukaryota</taxon>
        <taxon>Sar</taxon>
        <taxon>Alveolata</taxon>
        <taxon>Dinophyceae</taxon>
        <taxon>Prorocentrales</taxon>
        <taxon>Prorocentraceae</taxon>
        <taxon>Prorocentrum</taxon>
    </lineage>
</organism>
<gene>
    <name evidence="2" type="ORF">PCOR1329_LOCUS82950</name>
</gene>
<feature type="non-terminal residue" evidence="2">
    <location>
        <position position="56"/>
    </location>
</feature>
<protein>
    <submittedName>
        <fullName evidence="2">Uncharacterized protein</fullName>
    </submittedName>
</protein>
<evidence type="ECO:0000313" key="2">
    <source>
        <dbReference type="EMBL" id="CAK0908207.1"/>
    </source>
</evidence>
<comment type="caution">
    <text evidence="2">The sequence shown here is derived from an EMBL/GenBank/DDBJ whole genome shotgun (WGS) entry which is preliminary data.</text>
</comment>
<feature type="compositionally biased region" description="Low complexity" evidence="1">
    <location>
        <begin position="32"/>
        <end position="47"/>
    </location>
</feature>
<dbReference type="Proteomes" id="UP001189429">
    <property type="component" value="Unassembled WGS sequence"/>
</dbReference>
<evidence type="ECO:0000256" key="1">
    <source>
        <dbReference type="SAM" id="MobiDB-lite"/>
    </source>
</evidence>
<proteinExistence type="predicted"/>
<reference evidence="2" key="1">
    <citation type="submission" date="2023-10" db="EMBL/GenBank/DDBJ databases">
        <authorList>
            <person name="Chen Y."/>
            <person name="Shah S."/>
            <person name="Dougan E. K."/>
            <person name="Thang M."/>
            <person name="Chan C."/>
        </authorList>
    </citation>
    <scope>NUCLEOTIDE SEQUENCE [LARGE SCALE GENOMIC DNA]</scope>
</reference>
<dbReference type="EMBL" id="CAUYUJ010021973">
    <property type="protein sequence ID" value="CAK0908207.1"/>
    <property type="molecule type" value="Genomic_DNA"/>
</dbReference>
<name>A0ABN9Y6I0_9DINO</name>
<evidence type="ECO:0000313" key="3">
    <source>
        <dbReference type="Proteomes" id="UP001189429"/>
    </source>
</evidence>
<feature type="non-terminal residue" evidence="2">
    <location>
        <position position="1"/>
    </location>
</feature>
<feature type="region of interest" description="Disordered" evidence="1">
    <location>
        <begin position="1"/>
        <end position="56"/>
    </location>
</feature>
<accession>A0ABN9Y6I0</accession>
<sequence length="56" mass="5674">APVASSARRATSASSGCAGRTSPRLGCRRRPAAWARTAGRARAGRPWSQATAPAAP</sequence>
<feature type="compositionally biased region" description="Low complexity" evidence="1">
    <location>
        <begin position="1"/>
        <end position="22"/>
    </location>
</feature>
<keyword evidence="3" id="KW-1185">Reference proteome</keyword>